<keyword evidence="1" id="KW-0472">Membrane</keyword>
<evidence type="ECO:0008006" key="4">
    <source>
        <dbReference type="Google" id="ProtNLM"/>
    </source>
</evidence>
<sequence>MIECGSTFLSIAFGAPLFLDEEARDYFSEKGKVPMASRLMTYINEDDPVPLMLNGLIAHPSTSTVPLMLNELMGPPSMADLQELREQLNLDFQSVFEVAGKVTLSLDPKDRRQGSTERPSLLLERELEKIAVSIEALKKLPSQHVRAYAGFGQFFKLLDGETCSELPQSDPVFWTLRWTPECVKERCQVSAFSNKWEIMMVSHDKIMFRNKKKLKGTEIKRKEGQHFVDKVAQHLNQVTLDVKLAPYIGKGETRKFMVRKVGSGAGVGILGAAVGLTIYIAVATLVSAATMGIALPIAAGG</sequence>
<evidence type="ECO:0000256" key="1">
    <source>
        <dbReference type="SAM" id="Phobius"/>
    </source>
</evidence>
<dbReference type="Proteomes" id="UP001605036">
    <property type="component" value="Unassembled WGS sequence"/>
</dbReference>
<dbReference type="AlphaFoldDB" id="A0ABD1YS84"/>
<keyword evidence="3" id="KW-1185">Reference proteome</keyword>
<dbReference type="EMBL" id="JBHFFA010000003">
    <property type="protein sequence ID" value="KAL2633634.1"/>
    <property type="molecule type" value="Genomic_DNA"/>
</dbReference>
<name>A0ABD1YS84_9MARC</name>
<evidence type="ECO:0000313" key="3">
    <source>
        <dbReference type="Proteomes" id="UP001605036"/>
    </source>
</evidence>
<gene>
    <name evidence="2" type="ORF">R1flu_005113</name>
</gene>
<proteinExistence type="predicted"/>
<reference evidence="2 3" key="1">
    <citation type="submission" date="2024-09" db="EMBL/GenBank/DDBJ databases">
        <title>Chromosome-scale assembly of Riccia fluitans.</title>
        <authorList>
            <person name="Paukszto L."/>
            <person name="Sawicki J."/>
            <person name="Karawczyk K."/>
            <person name="Piernik-Szablinska J."/>
            <person name="Szczecinska M."/>
            <person name="Mazdziarz M."/>
        </authorList>
    </citation>
    <scope>NUCLEOTIDE SEQUENCE [LARGE SCALE GENOMIC DNA]</scope>
    <source>
        <strain evidence="2">Rf_01</strain>
        <tissue evidence="2">Aerial parts of the thallus</tissue>
    </source>
</reference>
<organism evidence="2 3">
    <name type="scientific">Riccia fluitans</name>
    <dbReference type="NCBI Taxonomy" id="41844"/>
    <lineage>
        <taxon>Eukaryota</taxon>
        <taxon>Viridiplantae</taxon>
        <taxon>Streptophyta</taxon>
        <taxon>Embryophyta</taxon>
        <taxon>Marchantiophyta</taxon>
        <taxon>Marchantiopsida</taxon>
        <taxon>Marchantiidae</taxon>
        <taxon>Marchantiales</taxon>
        <taxon>Ricciaceae</taxon>
        <taxon>Riccia</taxon>
    </lineage>
</organism>
<comment type="caution">
    <text evidence="2">The sequence shown here is derived from an EMBL/GenBank/DDBJ whole genome shotgun (WGS) entry which is preliminary data.</text>
</comment>
<keyword evidence="1" id="KW-0812">Transmembrane</keyword>
<protein>
    <recommendedName>
        <fullName evidence="4">Protein kinase domain-containing protein</fullName>
    </recommendedName>
</protein>
<keyword evidence="1" id="KW-1133">Transmembrane helix</keyword>
<evidence type="ECO:0000313" key="2">
    <source>
        <dbReference type="EMBL" id="KAL2633634.1"/>
    </source>
</evidence>
<feature type="transmembrane region" description="Helical" evidence="1">
    <location>
        <begin position="264"/>
        <end position="297"/>
    </location>
</feature>
<accession>A0ABD1YS84</accession>